<sequence length="358" mass="40833">MKYEFGNDPAKVEGYKKFWNRESVKRPLIGFSFKSWFPLDEFKASRAWEKDAPLTLDMVAPEDFLDDQETLLREGETIDDDIFRGACPAQMLMWGDAILGSSMRVLPGNVVAEPMNLSWEEIDKIGFDRNSPWCIKYIEFIDVLVKRSAGKYPITHGMLNGPMDYAVTFRGHEQAVMDLLIDPEHISAFLERMGDFFINITKEAWEHIPLFCGGYYDAQYNLWAPESIARLQEDSVAVMSPDLYGQYLKAVDARISSHFGSAFMHLHATSMMVLDQMLDIPTLHCFEINNDVGGPPVATMIPYFQMVQKAKKSLLIRGSFTSGELRLLMDSLEPTGLYLYIMIADMKEIEILRPIVGF</sequence>
<protein>
    <recommendedName>
        <fullName evidence="2">Uroporphyrinogen decarboxylase (URO-D) domain-containing protein</fullName>
    </recommendedName>
</protein>
<dbReference type="AlphaFoldDB" id="A0A5J4RSB0"/>
<dbReference type="SUPFAM" id="SSF51726">
    <property type="entry name" value="UROD/MetE-like"/>
    <property type="match status" value="1"/>
</dbReference>
<name>A0A5J4RSB0_9ZZZZ</name>
<accession>A0A5J4RSB0</accession>
<reference evidence="1" key="1">
    <citation type="submission" date="2019-03" db="EMBL/GenBank/DDBJ databases">
        <title>Single cell metagenomics reveals metabolic interactions within the superorganism composed of flagellate Streblomastix strix and complex community of Bacteroidetes bacteria on its surface.</title>
        <authorList>
            <person name="Treitli S.C."/>
            <person name="Kolisko M."/>
            <person name="Husnik F."/>
            <person name="Keeling P."/>
            <person name="Hampl V."/>
        </authorList>
    </citation>
    <scope>NUCLEOTIDE SEQUENCE</scope>
    <source>
        <strain evidence="1">STM</strain>
    </source>
</reference>
<gene>
    <name evidence="1" type="ORF">EZS27_015816</name>
</gene>
<dbReference type="InterPro" id="IPR038071">
    <property type="entry name" value="UROD/MetE-like_sf"/>
</dbReference>
<dbReference type="Gene3D" id="3.20.20.210">
    <property type="match status" value="1"/>
</dbReference>
<evidence type="ECO:0000313" key="1">
    <source>
        <dbReference type="EMBL" id="KAA6336000.1"/>
    </source>
</evidence>
<organism evidence="1">
    <name type="scientific">termite gut metagenome</name>
    <dbReference type="NCBI Taxonomy" id="433724"/>
    <lineage>
        <taxon>unclassified sequences</taxon>
        <taxon>metagenomes</taxon>
        <taxon>organismal metagenomes</taxon>
    </lineage>
</organism>
<dbReference type="EMBL" id="SNRY01000838">
    <property type="protein sequence ID" value="KAA6336000.1"/>
    <property type="molecule type" value="Genomic_DNA"/>
</dbReference>
<proteinExistence type="predicted"/>
<evidence type="ECO:0008006" key="2">
    <source>
        <dbReference type="Google" id="ProtNLM"/>
    </source>
</evidence>
<comment type="caution">
    <text evidence="1">The sequence shown here is derived from an EMBL/GenBank/DDBJ whole genome shotgun (WGS) entry which is preliminary data.</text>
</comment>